<feature type="transmembrane region" description="Helical" evidence="7">
    <location>
        <begin position="149"/>
        <end position="168"/>
    </location>
</feature>
<evidence type="ECO:0000256" key="4">
    <source>
        <dbReference type="ARBA" id="ARBA00023136"/>
    </source>
</evidence>
<evidence type="ECO:0000256" key="2">
    <source>
        <dbReference type="ARBA" id="ARBA00022692"/>
    </source>
</evidence>
<evidence type="ECO:0000256" key="3">
    <source>
        <dbReference type="ARBA" id="ARBA00022989"/>
    </source>
</evidence>
<feature type="region of interest" description="Disordered" evidence="6">
    <location>
        <begin position="1"/>
        <end position="20"/>
    </location>
</feature>
<evidence type="ECO:0000259" key="8">
    <source>
        <dbReference type="Pfam" id="PF20684"/>
    </source>
</evidence>
<keyword evidence="2 7" id="KW-0812">Transmembrane</keyword>
<reference evidence="9 10" key="1">
    <citation type="journal article" date="2024" name="IMA Fungus">
        <title>IMA Genome - F19 : A genome assembly and annotation guide to empower mycologists, including annotated draft genome sequences of Ceratocystis pirilliformis, Diaporthe australafricana, Fusarium ophioides, Paecilomyces lecythidis, and Sporothrix stenoceras.</title>
        <authorList>
            <person name="Aylward J."/>
            <person name="Wilson A.M."/>
            <person name="Visagie C.M."/>
            <person name="Spraker J."/>
            <person name="Barnes I."/>
            <person name="Buitendag C."/>
            <person name="Ceriani C."/>
            <person name="Del Mar Angel L."/>
            <person name="du Plessis D."/>
            <person name="Fuchs T."/>
            <person name="Gasser K."/>
            <person name="Kramer D."/>
            <person name="Li W."/>
            <person name="Munsamy K."/>
            <person name="Piso A."/>
            <person name="Price J.L."/>
            <person name="Sonnekus B."/>
            <person name="Thomas C."/>
            <person name="van der Nest A."/>
            <person name="van Dijk A."/>
            <person name="van Heerden A."/>
            <person name="van Vuuren N."/>
            <person name="Yilmaz N."/>
            <person name="Duong T.A."/>
            <person name="van der Merwe N.A."/>
            <person name="Wingfield M.J."/>
            <person name="Wingfield B.D."/>
        </authorList>
    </citation>
    <scope>NUCLEOTIDE SEQUENCE [LARGE SCALE GENOMIC DNA]</scope>
    <source>
        <strain evidence="9 10">CMW 18167</strain>
    </source>
</reference>
<proteinExistence type="inferred from homology"/>
<evidence type="ECO:0000256" key="6">
    <source>
        <dbReference type="SAM" id="MobiDB-lite"/>
    </source>
</evidence>
<keyword evidence="10" id="KW-1185">Reference proteome</keyword>
<feature type="transmembrane region" description="Helical" evidence="7">
    <location>
        <begin position="188"/>
        <end position="212"/>
    </location>
</feature>
<evidence type="ECO:0000256" key="5">
    <source>
        <dbReference type="ARBA" id="ARBA00038359"/>
    </source>
</evidence>
<evidence type="ECO:0000256" key="7">
    <source>
        <dbReference type="SAM" id="Phobius"/>
    </source>
</evidence>
<keyword evidence="4 7" id="KW-0472">Membrane</keyword>
<dbReference type="InterPro" id="IPR049326">
    <property type="entry name" value="Rhodopsin_dom_fungi"/>
</dbReference>
<dbReference type="Proteomes" id="UP001583193">
    <property type="component" value="Unassembled WGS sequence"/>
</dbReference>
<feature type="region of interest" description="Disordered" evidence="6">
    <location>
        <begin position="296"/>
        <end position="322"/>
    </location>
</feature>
<comment type="caution">
    <text evidence="9">The sequence shown here is derived from an EMBL/GenBank/DDBJ whole genome shotgun (WGS) entry which is preliminary data.</text>
</comment>
<feature type="transmembrane region" description="Helical" evidence="7">
    <location>
        <begin position="65"/>
        <end position="88"/>
    </location>
</feature>
<comment type="subcellular location">
    <subcellularLocation>
        <location evidence="1">Membrane</location>
        <topology evidence="1">Multi-pass membrane protein</topology>
    </subcellularLocation>
</comment>
<name>A0ABR3WSH3_9EURO</name>
<feature type="domain" description="Rhodopsin" evidence="8">
    <location>
        <begin position="50"/>
        <end position="283"/>
    </location>
</feature>
<feature type="transmembrane region" description="Helical" evidence="7">
    <location>
        <begin position="31"/>
        <end position="53"/>
    </location>
</feature>
<evidence type="ECO:0000313" key="9">
    <source>
        <dbReference type="EMBL" id="KAL1866626.1"/>
    </source>
</evidence>
<comment type="similarity">
    <text evidence="5">Belongs to the SAT4 family.</text>
</comment>
<dbReference type="PANTHER" id="PTHR33048:SF47">
    <property type="entry name" value="INTEGRAL MEMBRANE PROTEIN-RELATED"/>
    <property type="match status" value="1"/>
</dbReference>
<feature type="transmembrane region" description="Helical" evidence="7">
    <location>
        <begin position="224"/>
        <end position="246"/>
    </location>
</feature>
<protein>
    <recommendedName>
        <fullName evidence="8">Rhodopsin domain-containing protein</fullName>
    </recommendedName>
</protein>
<evidence type="ECO:0000313" key="10">
    <source>
        <dbReference type="Proteomes" id="UP001583193"/>
    </source>
</evidence>
<dbReference type="Pfam" id="PF20684">
    <property type="entry name" value="Fung_rhodopsin"/>
    <property type="match status" value="1"/>
</dbReference>
<accession>A0ABR3WSH3</accession>
<gene>
    <name evidence="9" type="ORF">Plec18167_008956</name>
</gene>
<evidence type="ECO:0000256" key="1">
    <source>
        <dbReference type="ARBA" id="ARBA00004141"/>
    </source>
</evidence>
<organism evidence="9 10">
    <name type="scientific">Paecilomyces lecythidis</name>
    <dbReference type="NCBI Taxonomy" id="3004212"/>
    <lineage>
        <taxon>Eukaryota</taxon>
        <taxon>Fungi</taxon>
        <taxon>Dikarya</taxon>
        <taxon>Ascomycota</taxon>
        <taxon>Pezizomycotina</taxon>
        <taxon>Eurotiomycetes</taxon>
        <taxon>Eurotiomycetidae</taxon>
        <taxon>Eurotiales</taxon>
        <taxon>Thermoascaceae</taxon>
        <taxon>Paecilomyces</taxon>
    </lineage>
</organism>
<feature type="transmembrane region" description="Helical" evidence="7">
    <location>
        <begin position="258"/>
        <end position="283"/>
    </location>
</feature>
<dbReference type="EMBL" id="JAVDPF010000049">
    <property type="protein sequence ID" value="KAL1866626.1"/>
    <property type="molecule type" value="Genomic_DNA"/>
</dbReference>
<keyword evidence="3 7" id="KW-1133">Transmembrane helix</keyword>
<sequence length="370" mass="40283">MASVDLSKVPGMAPPPGQVTNFTDPENQNRWMYLTASVCLSLSVLAVIFRLFVKVRVLRAVQLEEYILILALMGLISWTGIMIKAALLGQGVHMWNVPMTHVMKIIEYANIIEVVYCPTILGAKVAMLLQIKRIFVVGKKGTLYWMHEVILWLNIPTYLGLMLSFIFSCVPREKIWNPTVPGRCASSSASLIASSVLNVLSDVSMLVLPVAVIMQLQLPTKSKIVLSVIFGTGVLSIISSVVRLVYSVLLTQTSDFTWAIMPVGLWAIAEVTSVTLSGAIPLLPGFVKFVRNGQDSSGARSGGGSRWGPSYGKGSKIQPLSSKASMSAQGRYYPMDSETEAIVHADALKEGDAVPMGIMKTVQVQATYDR</sequence>
<dbReference type="PANTHER" id="PTHR33048">
    <property type="entry name" value="PTH11-LIKE INTEGRAL MEMBRANE PROTEIN (AFU_ORTHOLOGUE AFUA_5G11245)"/>
    <property type="match status" value="1"/>
</dbReference>
<dbReference type="InterPro" id="IPR052337">
    <property type="entry name" value="SAT4-like"/>
</dbReference>